<evidence type="ECO:0000256" key="3">
    <source>
        <dbReference type="ARBA" id="ARBA00013190"/>
    </source>
</evidence>
<keyword evidence="5" id="KW-0862">Zinc</keyword>
<keyword evidence="13" id="KW-1185">Reference proteome</keyword>
<name>A0ABT6MAL7_9NOCA</name>
<dbReference type="Gene3D" id="3.90.180.10">
    <property type="entry name" value="Medium-chain alcohol dehydrogenases, catalytic domain"/>
    <property type="match status" value="1"/>
</dbReference>
<dbReference type="SUPFAM" id="SSF50129">
    <property type="entry name" value="GroES-like"/>
    <property type="match status" value="1"/>
</dbReference>
<dbReference type="GO" id="GO:0004022">
    <property type="term" value="F:alcohol dehydrogenase (NAD+) activity"/>
    <property type="evidence" value="ECO:0007669"/>
    <property type="project" value="UniProtKB-EC"/>
</dbReference>
<dbReference type="SUPFAM" id="SSF51735">
    <property type="entry name" value="NAD(P)-binding Rossmann-fold domains"/>
    <property type="match status" value="1"/>
</dbReference>
<dbReference type="InterPro" id="IPR013149">
    <property type="entry name" value="ADH-like_C"/>
</dbReference>
<accession>A0ABT6MAL7</accession>
<comment type="catalytic activity">
    <reaction evidence="8">
        <text>a primary alcohol + NAD(+) = an aldehyde + NADH + H(+)</text>
        <dbReference type="Rhea" id="RHEA:10736"/>
        <dbReference type="ChEBI" id="CHEBI:15378"/>
        <dbReference type="ChEBI" id="CHEBI:15734"/>
        <dbReference type="ChEBI" id="CHEBI:17478"/>
        <dbReference type="ChEBI" id="CHEBI:57540"/>
        <dbReference type="ChEBI" id="CHEBI:57945"/>
        <dbReference type="EC" id="1.1.1.1"/>
    </reaction>
</comment>
<comment type="catalytic activity">
    <reaction evidence="7">
        <text>a secondary alcohol + NAD(+) = a ketone + NADH + H(+)</text>
        <dbReference type="Rhea" id="RHEA:10740"/>
        <dbReference type="ChEBI" id="CHEBI:15378"/>
        <dbReference type="ChEBI" id="CHEBI:17087"/>
        <dbReference type="ChEBI" id="CHEBI:35681"/>
        <dbReference type="ChEBI" id="CHEBI:57540"/>
        <dbReference type="ChEBI" id="CHEBI:57945"/>
        <dbReference type="EC" id="1.1.1.1"/>
    </reaction>
</comment>
<dbReference type="Pfam" id="PF00107">
    <property type="entry name" value="ADH_zinc_N"/>
    <property type="match status" value="1"/>
</dbReference>
<comment type="cofactor">
    <cofactor evidence="1">
        <name>Zn(2+)</name>
        <dbReference type="ChEBI" id="CHEBI:29105"/>
    </cofactor>
</comment>
<feature type="region of interest" description="Disordered" evidence="9">
    <location>
        <begin position="1"/>
        <end position="31"/>
    </location>
</feature>
<evidence type="ECO:0000259" key="11">
    <source>
        <dbReference type="Pfam" id="PF08240"/>
    </source>
</evidence>
<evidence type="ECO:0000313" key="13">
    <source>
        <dbReference type="Proteomes" id="UP001160334"/>
    </source>
</evidence>
<evidence type="ECO:0000259" key="10">
    <source>
        <dbReference type="Pfam" id="PF00107"/>
    </source>
</evidence>
<dbReference type="EC" id="1.1.1.1" evidence="3"/>
<evidence type="ECO:0000256" key="7">
    <source>
        <dbReference type="ARBA" id="ARBA00049164"/>
    </source>
</evidence>
<dbReference type="EMBL" id="JARXVC010000005">
    <property type="protein sequence ID" value="MDH6281351.1"/>
    <property type="molecule type" value="Genomic_DNA"/>
</dbReference>
<dbReference type="PANTHER" id="PTHR42940">
    <property type="entry name" value="ALCOHOL DEHYDROGENASE 1-RELATED"/>
    <property type="match status" value="1"/>
</dbReference>
<keyword evidence="6 12" id="KW-0560">Oxidoreductase</keyword>
<feature type="domain" description="Alcohol dehydrogenase-like N-terminal" evidence="11">
    <location>
        <begin position="44"/>
        <end position="156"/>
    </location>
</feature>
<dbReference type="PANTHER" id="PTHR42940:SF8">
    <property type="entry name" value="VACUOLAR PROTEIN SORTING-ASSOCIATED PROTEIN 11"/>
    <property type="match status" value="1"/>
</dbReference>
<sequence length="350" mass="37449">MRSDTSRTTTATTTMRAWRTTRPGPLAGRPLRMDRELLPRPTSKDLLVRVLACGVCRTDLHVVEGELPPHRLNVIPGHEIVGEVVGVGEDLGEHAGRFEVGQRVGIAWLRGTCGHCRYCVRGDENLCPYSTYTGWDADGGYAEYTTVPADYALELPTGYPIVEIAPLLCAGIIGYRSLLRADLPDGGRLGIYGFGGSAHLTAQVALARGARVHVMTRGEEARELAFSLGAASVQGAADPPPEPLDSAILFAPAGDLVPPALEALDAGGTLALAGIHLSDIPPLNYQRHLFRERQVRSVTANTRQDARDFLAFAQQHRLRVSAHRYPLDAADKALADLAGGVFGGAAVLVP</sequence>
<evidence type="ECO:0000256" key="4">
    <source>
        <dbReference type="ARBA" id="ARBA00022723"/>
    </source>
</evidence>
<dbReference type="CDD" id="cd08298">
    <property type="entry name" value="CAD2"/>
    <property type="match status" value="1"/>
</dbReference>
<dbReference type="InterPro" id="IPR013154">
    <property type="entry name" value="ADH-like_N"/>
</dbReference>
<evidence type="ECO:0000256" key="9">
    <source>
        <dbReference type="SAM" id="MobiDB-lite"/>
    </source>
</evidence>
<evidence type="ECO:0000256" key="1">
    <source>
        <dbReference type="ARBA" id="ARBA00001947"/>
    </source>
</evidence>
<dbReference type="InterPro" id="IPR036291">
    <property type="entry name" value="NAD(P)-bd_dom_sf"/>
</dbReference>
<evidence type="ECO:0000256" key="5">
    <source>
        <dbReference type="ARBA" id="ARBA00022833"/>
    </source>
</evidence>
<comment type="similarity">
    <text evidence="2">Belongs to the zinc-containing alcohol dehydrogenase family.</text>
</comment>
<keyword evidence="4" id="KW-0479">Metal-binding</keyword>
<dbReference type="Proteomes" id="UP001160334">
    <property type="component" value="Unassembled WGS sequence"/>
</dbReference>
<comment type="caution">
    <text evidence="12">The sequence shown here is derived from an EMBL/GenBank/DDBJ whole genome shotgun (WGS) entry which is preliminary data.</text>
</comment>
<dbReference type="Gene3D" id="3.40.50.720">
    <property type="entry name" value="NAD(P)-binding Rossmann-like Domain"/>
    <property type="match status" value="1"/>
</dbReference>
<evidence type="ECO:0000256" key="2">
    <source>
        <dbReference type="ARBA" id="ARBA00008072"/>
    </source>
</evidence>
<evidence type="ECO:0000256" key="8">
    <source>
        <dbReference type="ARBA" id="ARBA00049243"/>
    </source>
</evidence>
<dbReference type="InterPro" id="IPR014187">
    <property type="entry name" value="ADH_Zn_typ-2"/>
</dbReference>
<gene>
    <name evidence="12" type="ORF">M2280_002571</name>
</gene>
<organism evidence="12 13">
    <name type="scientific">Prescottella agglutinans</name>
    <dbReference type="NCBI Taxonomy" id="1644129"/>
    <lineage>
        <taxon>Bacteria</taxon>
        <taxon>Bacillati</taxon>
        <taxon>Actinomycetota</taxon>
        <taxon>Actinomycetes</taxon>
        <taxon>Mycobacteriales</taxon>
        <taxon>Nocardiaceae</taxon>
        <taxon>Prescottella</taxon>
    </lineage>
</organism>
<feature type="compositionally biased region" description="Low complexity" evidence="9">
    <location>
        <begin position="1"/>
        <end position="22"/>
    </location>
</feature>
<evidence type="ECO:0000256" key="6">
    <source>
        <dbReference type="ARBA" id="ARBA00023002"/>
    </source>
</evidence>
<dbReference type="InterPro" id="IPR011032">
    <property type="entry name" value="GroES-like_sf"/>
</dbReference>
<protein>
    <recommendedName>
        <fullName evidence="3">alcohol dehydrogenase</fullName>
        <ecNumber evidence="3">1.1.1.1</ecNumber>
    </recommendedName>
</protein>
<evidence type="ECO:0000313" key="12">
    <source>
        <dbReference type="EMBL" id="MDH6281351.1"/>
    </source>
</evidence>
<reference evidence="12 13" key="1">
    <citation type="submission" date="2023-04" db="EMBL/GenBank/DDBJ databases">
        <title>Forest soil microbial communities from Buena Vista Peninsula, Colon Province, Panama.</title>
        <authorList>
            <person name="Bouskill N."/>
        </authorList>
    </citation>
    <scope>NUCLEOTIDE SEQUENCE [LARGE SCALE GENOMIC DNA]</scope>
    <source>
        <strain evidence="12 13">CFH S0262</strain>
    </source>
</reference>
<feature type="domain" description="Alcohol dehydrogenase-like C-terminal" evidence="10">
    <location>
        <begin position="199"/>
        <end position="314"/>
    </location>
</feature>
<dbReference type="Pfam" id="PF08240">
    <property type="entry name" value="ADH_N"/>
    <property type="match status" value="1"/>
</dbReference>
<proteinExistence type="inferred from homology"/>
<dbReference type="NCBIfam" id="TIGR02822">
    <property type="entry name" value="adh_fam_2"/>
    <property type="match status" value="1"/>
</dbReference>